<evidence type="ECO:0000313" key="2">
    <source>
        <dbReference type="Proteomes" id="UP001597211"/>
    </source>
</evidence>
<organism evidence="1 2">
    <name type="scientific">Paenibacillus timonensis</name>
    <dbReference type="NCBI Taxonomy" id="225915"/>
    <lineage>
        <taxon>Bacteria</taxon>
        <taxon>Bacillati</taxon>
        <taxon>Bacillota</taxon>
        <taxon>Bacilli</taxon>
        <taxon>Bacillales</taxon>
        <taxon>Paenibacillaceae</taxon>
        <taxon>Paenibacillus</taxon>
    </lineage>
</organism>
<accession>A0ABW3SHI8</accession>
<reference evidence="2" key="1">
    <citation type="journal article" date="2019" name="Int. J. Syst. Evol. Microbiol.">
        <title>The Global Catalogue of Microorganisms (GCM) 10K type strain sequencing project: providing services to taxonomists for standard genome sequencing and annotation.</title>
        <authorList>
            <consortium name="The Broad Institute Genomics Platform"/>
            <consortium name="The Broad Institute Genome Sequencing Center for Infectious Disease"/>
            <person name="Wu L."/>
            <person name="Ma J."/>
        </authorList>
    </citation>
    <scope>NUCLEOTIDE SEQUENCE [LARGE SCALE GENOMIC DNA]</scope>
    <source>
        <strain evidence="2">CCUG 48216</strain>
    </source>
</reference>
<dbReference type="RefSeq" id="WP_240271243.1">
    <property type="nucleotide sequence ID" value="NZ_JAKSXN010000076.1"/>
</dbReference>
<sequence>MNSHFENNLGNQQRLINFLKQSFSEEEIYALGRMLDLEKEDYVGRGMTKQQLCGAFVEMLAQRLLFDRLFVLLESPSFNRSRMYQEFIDLGLKEPLSDNRLAQVVQRCYEKNESGHENTTFTDWLDSWKKSMVLVLGKDNTPECWNRLSAICDELRRLGYSPYLIKDQPDIGHLTNEEKMLAYAAVSRFVVIEKSEPSGHIDEAHICAINRFVGVWIKEEGKGDTWMQGDYEVSYLNIRSFTYKAEEINDAIRAGIDWAEQYLTEKEAQLNSLYPFRR</sequence>
<name>A0ABW3SHI8_9BACL</name>
<dbReference type="Proteomes" id="UP001597211">
    <property type="component" value="Unassembled WGS sequence"/>
</dbReference>
<keyword evidence="2" id="KW-1185">Reference proteome</keyword>
<dbReference type="EMBL" id="JBHTKZ010000065">
    <property type="protein sequence ID" value="MFD1184035.1"/>
    <property type="molecule type" value="Genomic_DNA"/>
</dbReference>
<evidence type="ECO:0008006" key="3">
    <source>
        <dbReference type="Google" id="ProtNLM"/>
    </source>
</evidence>
<gene>
    <name evidence="1" type="ORF">ACFQ2Z_22050</name>
</gene>
<protein>
    <recommendedName>
        <fullName evidence="3">DUF4263 domain-containing protein</fullName>
    </recommendedName>
</protein>
<evidence type="ECO:0000313" key="1">
    <source>
        <dbReference type="EMBL" id="MFD1184035.1"/>
    </source>
</evidence>
<proteinExistence type="predicted"/>
<comment type="caution">
    <text evidence="1">The sequence shown here is derived from an EMBL/GenBank/DDBJ whole genome shotgun (WGS) entry which is preliminary data.</text>
</comment>